<dbReference type="KEGG" id="clec:112126511"/>
<keyword evidence="5 10" id="KW-0552">Olfaction</keyword>
<keyword evidence="8 10" id="KW-0675">Receptor</keyword>
<evidence type="ECO:0000256" key="10">
    <source>
        <dbReference type="RuleBase" id="RU351113"/>
    </source>
</evidence>
<dbReference type="GO" id="GO:0004984">
    <property type="term" value="F:olfactory receptor activity"/>
    <property type="evidence" value="ECO:0007669"/>
    <property type="project" value="InterPro"/>
</dbReference>
<evidence type="ECO:0000256" key="9">
    <source>
        <dbReference type="ARBA" id="ARBA00023224"/>
    </source>
</evidence>
<evidence type="ECO:0000256" key="2">
    <source>
        <dbReference type="ARBA" id="ARBA00022475"/>
    </source>
</evidence>
<comment type="similarity">
    <text evidence="10">Belongs to the insect chemoreceptor superfamily. Heteromeric odorant receptor channel (TC 1.A.69) family.</text>
</comment>
<dbReference type="OMA" id="WENDINN"/>
<keyword evidence="6 10" id="KW-1133">Transmembrane helix</keyword>
<organism evidence="11 12">
    <name type="scientific">Cimex lectularius</name>
    <name type="common">Bed bug</name>
    <name type="synonym">Acanthia lectularia</name>
    <dbReference type="NCBI Taxonomy" id="79782"/>
    <lineage>
        <taxon>Eukaryota</taxon>
        <taxon>Metazoa</taxon>
        <taxon>Ecdysozoa</taxon>
        <taxon>Arthropoda</taxon>
        <taxon>Hexapoda</taxon>
        <taxon>Insecta</taxon>
        <taxon>Pterygota</taxon>
        <taxon>Neoptera</taxon>
        <taxon>Paraneoptera</taxon>
        <taxon>Hemiptera</taxon>
        <taxon>Heteroptera</taxon>
        <taxon>Panheteroptera</taxon>
        <taxon>Cimicomorpha</taxon>
        <taxon>Cimicidae</taxon>
        <taxon>Cimex</taxon>
    </lineage>
</organism>
<feature type="transmembrane region" description="Helical" evidence="10">
    <location>
        <begin position="41"/>
        <end position="65"/>
    </location>
</feature>
<keyword evidence="3 10" id="KW-0716">Sensory transduction</keyword>
<sequence>MEILEKRFNCYLMDEVEKFIMKEFHYVLQVSAFYLYLRGKWIYFSIFQFILYLFILGTFIIIVFYTMVLMKDFQLSIAVQAFHIMGGASMTVNISLWMNYNRDILSETFTIFHSKFYQYDESFDSKMVEPWLEEVQIFQKNMFLYVSFILFAIGLQVIVGGPIEDMLQGTVIEETYIINVYMKLPIPLYFPFLITNNIVKYMCLVYEIIVAFVVLSVLGTAAIFMLYATHSVNVQFRILIYSIKNIEQRALNKCKVKYNDFKTYQNIIALYSDPKFTKEYEQCIKENVQHHYQILRAYAKIDIIERWPMFINIFFISIVIACALFSLIKGETRIAPQLFSFLLLILELSITIVVCKRGQDLSDLNDELFRSFYETKWLYCSKNIKQSIIIIQEKCKARLTYKAGGLVDINWELFASLMNTVYTYFNLMRAMTDTTN</sequence>
<keyword evidence="12" id="KW-1185">Reference proteome</keyword>
<proteinExistence type="inferred from homology"/>
<dbReference type="GO" id="GO:0005886">
    <property type="term" value="C:plasma membrane"/>
    <property type="evidence" value="ECO:0007669"/>
    <property type="project" value="UniProtKB-SubCell"/>
</dbReference>
<keyword evidence="4 10" id="KW-0812">Transmembrane</keyword>
<dbReference type="GO" id="GO:0007165">
    <property type="term" value="P:signal transduction"/>
    <property type="evidence" value="ECO:0007669"/>
    <property type="project" value="UniProtKB-KW"/>
</dbReference>
<evidence type="ECO:0000256" key="7">
    <source>
        <dbReference type="ARBA" id="ARBA00023136"/>
    </source>
</evidence>
<evidence type="ECO:0000256" key="3">
    <source>
        <dbReference type="ARBA" id="ARBA00022606"/>
    </source>
</evidence>
<feature type="transmembrane region" description="Helical" evidence="10">
    <location>
        <begin position="309"/>
        <end position="328"/>
    </location>
</feature>
<evidence type="ECO:0000313" key="11">
    <source>
        <dbReference type="EnsemblMetazoa" id="XP_024081516.1"/>
    </source>
</evidence>
<evidence type="ECO:0000313" key="12">
    <source>
        <dbReference type="Proteomes" id="UP000494040"/>
    </source>
</evidence>
<keyword evidence="2" id="KW-1003">Cell membrane</keyword>
<accession>A0A8I6SF74</accession>
<dbReference type="OrthoDB" id="6628677at2759"/>
<dbReference type="Pfam" id="PF02949">
    <property type="entry name" value="7tm_6"/>
    <property type="match status" value="1"/>
</dbReference>
<feature type="transmembrane region" description="Helical" evidence="10">
    <location>
        <begin position="204"/>
        <end position="228"/>
    </location>
</feature>
<evidence type="ECO:0000256" key="5">
    <source>
        <dbReference type="ARBA" id="ARBA00022725"/>
    </source>
</evidence>
<comment type="subcellular location">
    <subcellularLocation>
        <location evidence="1 10">Cell membrane</location>
        <topology evidence="1 10">Multi-pass membrane protein</topology>
    </subcellularLocation>
</comment>
<evidence type="ECO:0000256" key="6">
    <source>
        <dbReference type="ARBA" id="ARBA00022989"/>
    </source>
</evidence>
<evidence type="ECO:0000256" key="8">
    <source>
        <dbReference type="ARBA" id="ARBA00023170"/>
    </source>
</evidence>
<protein>
    <recommendedName>
        <fullName evidence="10">Odorant receptor</fullName>
    </recommendedName>
</protein>
<dbReference type="RefSeq" id="XP_024081516.1">
    <property type="nucleotide sequence ID" value="XM_024225748.1"/>
</dbReference>
<dbReference type="GO" id="GO:0005549">
    <property type="term" value="F:odorant binding"/>
    <property type="evidence" value="ECO:0007669"/>
    <property type="project" value="InterPro"/>
</dbReference>
<dbReference type="InterPro" id="IPR004117">
    <property type="entry name" value="7tm6_olfct_rcpt"/>
</dbReference>
<evidence type="ECO:0000256" key="4">
    <source>
        <dbReference type="ARBA" id="ARBA00022692"/>
    </source>
</evidence>
<feature type="transmembrane region" description="Helical" evidence="10">
    <location>
        <begin position="77"/>
        <end position="98"/>
    </location>
</feature>
<feature type="transmembrane region" description="Helical" evidence="10">
    <location>
        <begin position="334"/>
        <end position="355"/>
    </location>
</feature>
<feature type="transmembrane region" description="Helical" evidence="10">
    <location>
        <begin position="142"/>
        <end position="163"/>
    </location>
</feature>
<keyword evidence="7 10" id="KW-0472">Membrane</keyword>
<dbReference type="EnsemblMetazoa" id="XM_024225748.1">
    <property type="protein sequence ID" value="XP_024081516.1"/>
    <property type="gene ID" value="LOC112126511"/>
</dbReference>
<evidence type="ECO:0000256" key="1">
    <source>
        <dbReference type="ARBA" id="ARBA00004651"/>
    </source>
</evidence>
<dbReference type="GeneID" id="112126511"/>
<dbReference type="PANTHER" id="PTHR21137:SF35">
    <property type="entry name" value="ODORANT RECEPTOR 19A-RELATED"/>
    <property type="match status" value="1"/>
</dbReference>
<dbReference type="Proteomes" id="UP000494040">
    <property type="component" value="Unassembled WGS sequence"/>
</dbReference>
<name>A0A8I6SF74_CIMLE</name>
<keyword evidence="9 10" id="KW-0807">Transducer</keyword>
<dbReference type="AlphaFoldDB" id="A0A8I6SF74"/>
<dbReference type="PANTHER" id="PTHR21137">
    <property type="entry name" value="ODORANT RECEPTOR"/>
    <property type="match status" value="1"/>
</dbReference>
<feature type="transmembrane region" description="Helical" evidence="10">
    <location>
        <begin position="175"/>
        <end position="192"/>
    </location>
</feature>
<reference evidence="11" key="1">
    <citation type="submission" date="2022-01" db="UniProtKB">
        <authorList>
            <consortium name="EnsemblMetazoa"/>
        </authorList>
    </citation>
    <scope>IDENTIFICATION</scope>
</reference>